<evidence type="ECO:0000256" key="8">
    <source>
        <dbReference type="ARBA" id="ARBA00023014"/>
    </source>
</evidence>
<dbReference type="EC" id="3.2.2.-" evidence="12"/>
<evidence type="ECO:0000256" key="7">
    <source>
        <dbReference type="ARBA" id="ARBA00023004"/>
    </source>
</evidence>
<dbReference type="InterPro" id="IPR023170">
    <property type="entry name" value="HhH_base_excis_C"/>
</dbReference>
<dbReference type="GO" id="GO:0005634">
    <property type="term" value="C:nucleus"/>
    <property type="evidence" value="ECO:0007669"/>
    <property type="project" value="UniProtKB-SubCell"/>
</dbReference>
<name>A0A9P0SDG1_PIEBR</name>
<dbReference type="Gene3D" id="1.10.340.30">
    <property type="entry name" value="Hypothetical protein, domain 2"/>
    <property type="match status" value="1"/>
</dbReference>
<evidence type="ECO:0000313" key="15">
    <source>
        <dbReference type="EMBL" id="CAH3833053.1"/>
    </source>
</evidence>
<comment type="cofactor">
    <cofactor evidence="1">
        <name>[4Fe-4S] cluster</name>
        <dbReference type="ChEBI" id="CHEBI:49883"/>
    </cofactor>
</comment>
<dbReference type="Pfam" id="PF00730">
    <property type="entry name" value="HhH-GPD"/>
    <property type="match status" value="1"/>
</dbReference>
<evidence type="ECO:0000256" key="4">
    <source>
        <dbReference type="ARBA" id="ARBA00022763"/>
    </source>
</evidence>
<dbReference type="GO" id="GO:0051539">
    <property type="term" value="F:4 iron, 4 sulfur cluster binding"/>
    <property type="evidence" value="ECO:0007669"/>
    <property type="project" value="UniProtKB-KW"/>
</dbReference>
<dbReference type="GO" id="GO:0003677">
    <property type="term" value="F:DNA binding"/>
    <property type="evidence" value="ECO:0007669"/>
    <property type="project" value="UniProtKB-UniRule"/>
</dbReference>
<comment type="caution">
    <text evidence="15">The sequence shown here is derived from an EMBL/GenBank/DDBJ whole genome shotgun (WGS) entry which is preliminary data.</text>
</comment>
<keyword evidence="7" id="KW-0408">Iron</keyword>
<dbReference type="GO" id="GO:0006285">
    <property type="term" value="P:base-excision repair, AP site formation"/>
    <property type="evidence" value="ECO:0007669"/>
    <property type="project" value="UniProtKB-UniRule"/>
</dbReference>
<dbReference type="SMART" id="SM00525">
    <property type="entry name" value="FES"/>
    <property type="match status" value="1"/>
</dbReference>
<protein>
    <recommendedName>
        <fullName evidence="12">Endonuclease III homolog</fullName>
        <ecNumber evidence="12">3.2.2.-</ecNumber>
        <ecNumber evidence="12">4.2.99.18</ecNumber>
    </recommendedName>
    <alternativeName>
        <fullName evidence="12">Bifunctional DNA N-glycosylase/DNA-(apurinic or apyrimidinic site) lyase</fullName>
        <shortName evidence="12">DNA glycosylase/AP lyase</shortName>
    </alternativeName>
</protein>
<organism evidence="15 16">
    <name type="scientific">Pieris brassicae</name>
    <name type="common">White butterfly</name>
    <name type="synonym">Large white butterfly</name>
    <dbReference type="NCBI Taxonomy" id="7116"/>
    <lineage>
        <taxon>Eukaryota</taxon>
        <taxon>Metazoa</taxon>
        <taxon>Ecdysozoa</taxon>
        <taxon>Arthropoda</taxon>
        <taxon>Hexapoda</taxon>
        <taxon>Insecta</taxon>
        <taxon>Pterygota</taxon>
        <taxon>Neoptera</taxon>
        <taxon>Endopterygota</taxon>
        <taxon>Lepidoptera</taxon>
        <taxon>Glossata</taxon>
        <taxon>Ditrysia</taxon>
        <taxon>Papilionoidea</taxon>
        <taxon>Pieridae</taxon>
        <taxon>Pierinae</taxon>
        <taxon>Pieris</taxon>
    </lineage>
</organism>
<dbReference type="PANTHER" id="PTHR43286:SF1">
    <property type="entry name" value="ENDONUCLEASE III-LIKE PROTEIN 1"/>
    <property type="match status" value="1"/>
</dbReference>
<comment type="function">
    <text evidence="12">Bifunctional DNA N-glycosylase with associated apurinic/apyrimidinic (AP) lyase function that catalyzes the first step in base excision repair (BER), the primary repair pathway for the repair of oxidative DNA damage. The DNA N-glycosylase activity releases the damaged DNA base from DNA by cleaving the N-glycosidic bond, leaving an AP site. The AP lyase activity cleaves the phosphodiester bond 3' to the AP site by a beta-elimination. Primarily recognizes and repairs oxidative base damage of pyrimidines.</text>
</comment>
<comment type="caution">
    <text evidence="12">Lacks conserved residue(s) required for the propagation of feature annotation.</text>
</comment>
<keyword evidence="16" id="KW-1185">Reference proteome</keyword>
<dbReference type="FunFam" id="1.10.340.30:FF:000005">
    <property type="entry name" value="Endonuclease III-like protein 1"/>
    <property type="match status" value="1"/>
</dbReference>
<keyword evidence="6" id="KW-0809">Transit peptide</keyword>
<feature type="region of interest" description="Disordered" evidence="13">
    <location>
        <begin position="367"/>
        <end position="407"/>
    </location>
</feature>
<dbReference type="AlphaFoldDB" id="A0A9P0SDG1"/>
<dbReference type="GO" id="GO:0140078">
    <property type="term" value="F:class I DNA-(apurinic or apyrimidinic site) endonuclease activity"/>
    <property type="evidence" value="ECO:0007669"/>
    <property type="project" value="UniProtKB-EC"/>
</dbReference>
<comment type="similarity">
    <text evidence="12">Belongs to the Nth/MutY family.</text>
</comment>
<keyword evidence="12" id="KW-0496">Mitochondrion</keyword>
<comment type="catalytic activity">
    <reaction evidence="12">
        <text>2'-deoxyribonucleotide-(2'-deoxyribose 5'-phosphate)-2'-deoxyribonucleotide-DNA = a 3'-end 2'-deoxyribonucleotide-(2,3-dehydro-2,3-deoxyribose 5'-phosphate)-DNA + a 5'-end 5'-phospho-2'-deoxyribonucleoside-DNA + H(+)</text>
        <dbReference type="Rhea" id="RHEA:66592"/>
        <dbReference type="Rhea" id="RHEA-COMP:13180"/>
        <dbReference type="Rhea" id="RHEA-COMP:16897"/>
        <dbReference type="Rhea" id="RHEA-COMP:17067"/>
        <dbReference type="ChEBI" id="CHEBI:15378"/>
        <dbReference type="ChEBI" id="CHEBI:136412"/>
        <dbReference type="ChEBI" id="CHEBI:157695"/>
        <dbReference type="ChEBI" id="CHEBI:167181"/>
        <dbReference type="EC" id="4.2.99.18"/>
    </reaction>
</comment>
<dbReference type="GO" id="GO:0006289">
    <property type="term" value="P:nucleotide-excision repair"/>
    <property type="evidence" value="ECO:0007669"/>
    <property type="project" value="TreeGrafter"/>
</dbReference>
<evidence type="ECO:0000256" key="10">
    <source>
        <dbReference type="ARBA" id="ARBA00023239"/>
    </source>
</evidence>
<evidence type="ECO:0000256" key="6">
    <source>
        <dbReference type="ARBA" id="ARBA00022946"/>
    </source>
</evidence>
<evidence type="ECO:0000256" key="12">
    <source>
        <dbReference type="HAMAP-Rule" id="MF_03183"/>
    </source>
</evidence>
<gene>
    <name evidence="12" type="primary">NTH1</name>
    <name evidence="15" type="ORF">PIBRA_LOCUS169</name>
</gene>
<dbReference type="FunFam" id="1.10.1670.10:FF:000003">
    <property type="entry name" value="Endonuclease III homolog"/>
    <property type="match status" value="1"/>
</dbReference>
<accession>A0A9P0SDG1</accession>
<keyword evidence="5 12" id="KW-0378">Hydrolase</keyword>
<dbReference type="GO" id="GO:0000703">
    <property type="term" value="F:oxidized pyrimidine nucleobase lesion DNA N-glycosylase activity"/>
    <property type="evidence" value="ECO:0007669"/>
    <property type="project" value="UniProtKB-UniRule"/>
</dbReference>
<feature type="domain" description="HhH-GPD" evidence="14">
    <location>
        <begin position="116"/>
        <end position="266"/>
    </location>
</feature>
<keyword evidence="3" id="KW-0479">Metal-binding</keyword>
<keyword evidence="10 12" id="KW-0456">Lyase</keyword>
<evidence type="ECO:0000256" key="9">
    <source>
        <dbReference type="ARBA" id="ARBA00023204"/>
    </source>
</evidence>
<dbReference type="GO" id="GO:0005739">
    <property type="term" value="C:mitochondrion"/>
    <property type="evidence" value="ECO:0007669"/>
    <property type="project" value="UniProtKB-SubCell"/>
</dbReference>
<dbReference type="SMART" id="SM00478">
    <property type="entry name" value="ENDO3c"/>
    <property type="match status" value="1"/>
</dbReference>
<sequence>MSRKKGLLTCASKEINKKIERMEEENLPKKTISPDLNEYKFKKKPHIKIEFEEDTPKKQLPVGLWEPSHWQEFLVNLRNMRANHDAPVDTMGCHMCMDENASPKEIRYQSLISLMLSSQTKDQVTFAAMERLKQRGLTVDNILAMSDEELGTLIYPVGFWKTKVKYIKKTTQTLKEQYNSDIPDSAEKLCKLTGVGPKMAHICMKVAWNKVTGIGVDTHVHRISNRIGWVKNPTATPEDTRKALQSWLPFDLWSEVNHLMVGFGQTICLPIGPNCDECLNKDICPSRLIKKSPKKTPTKKIEEKNNEKPLSTGKTPRKSPQILSKLKIEKSPINVNLKTPKSLQTTKEFMISPTKRKAVKNLKEDLELTSKNAMKQKKVKDNYNKQESKIKARKSPRLKTTGINHTA</sequence>
<dbReference type="Proteomes" id="UP001152562">
    <property type="component" value="Unassembled WGS sequence"/>
</dbReference>
<evidence type="ECO:0000256" key="2">
    <source>
        <dbReference type="ARBA" id="ARBA00022485"/>
    </source>
</evidence>
<keyword evidence="4 12" id="KW-0227">DNA damage</keyword>
<dbReference type="InterPro" id="IPR003265">
    <property type="entry name" value="HhH-GPD_domain"/>
</dbReference>
<keyword evidence="2" id="KW-0004">4Fe-4S</keyword>
<dbReference type="EC" id="4.2.99.18" evidence="12"/>
<dbReference type="InterPro" id="IPR011257">
    <property type="entry name" value="DNA_glycosylase"/>
</dbReference>
<evidence type="ECO:0000313" key="16">
    <source>
        <dbReference type="Proteomes" id="UP001152562"/>
    </source>
</evidence>
<comment type="subcellular location">
    <subcellularLocation>
        <location evidence="12">Nucleus</location>
    </subcellularLocation>
    <subcellularLocation>
        <location evidence="12">Mitochondrion</location>
    </subcellularLocation>
</comment>
<dbReference type="GO" id="GO:0046872">
    <property type="term" value="F:metal ion binding"/>
    <property type="evidence" value="ECO:0007669"/>
    <property type="project" value="UniProtKB-KW"/>
</dbReference>
<keyword evidence="8" id="KW-0411">Iron-sulfur</keyword>
<dbReference type="Gene3D" id="1.10.1670.10">
    <property type="entry name" value="Helix-hairpin-Helix base-excision DNA repair enzymes (C-terminal)"/>
    <property type="match status" value="1"/>
</dbReference>
<dbReference type="EMBL" id="CALOZG010000001">
    <property type="protein sequence ID" value="CAH3833053.1"/>
    <property type="molecule type" value="Genomic_DNA"/>
</dbReference>
<dbReference type="SUPFAM" id="SSF48150">
    <property type="entry name" value="DNA-glycosylase"/>
    <property type="match status" value="1"/>
</dbReference>
<evidence type="ECO:0000256" key="11">
    <source>
        <dbReference type="ARBA" id="ARBA00023295"/>
    </source>
</evidence>
<dbReference type="HAMAP" id="MF_03183">
    <property type="entry name" value="Endonuclease_III_Nth"/>
    <property type="match status" value="1"/>
</dbReference>
<dbReference type="CDD" id="cd00056">
    <property type="entry name" value="ENDO3c"/>
    <property type="match status" value="1"/>
</dbReference>
<reference evidence="15" key="1">
    <citation type="submission" date="2022-05" db="EMBL/GenBank/DDBJ databases">
        <authorList>
            <person name="Okamura Y."/>
        </authorList>
    </citation>
    <scope>NUCLEOTIDE SEQUENCE</scope>
</reference>
<evidence type="ECO:0000256" key="3">
    <source>
        <dbReference type="ARBA" id="ARBA00022723"/>
    </source>
</evidence>
<feature type="compositionally biased region" description="Basic residues" evidence="13">
    <location>
        <begin position="289"/>
        <end position="298"/>
    </location>
</feature>
<evidence type="ECO:0000256" key="13">
    <source>
        <dbReference type="SAM" id="MobiDB-lite"/>
    </source>
</evidence>
<dbReference type="PANTHER" id="PTHR43286">
    <property type="entry name" value="ENDONUCLEASE III-LIKE PROTEIN 1"/>
    <property type="match status" value="1"/>
</dbReference>
<dbReference type="InterPro" id="IPR030841">
    <property type="entry name" value="NTH1"/>
</dbReference>
<proteinExistence type="inferred from homology"/>
<keyword evidence="11 12" id="KW-0326">Glycosidase</keyword>
<dbReference type="InterPro" id="IPR003651">
    <property type="entry name" value="Endonuclease3_FeS-loop_motif"/>
</dbReference>
<keyword evidence="9 12" id="KW-0234">DNA repair</keyword>
<evidence type="ECO:0000256" key="1">
    <source>
        <dbReference type="ARBA" id="ARBA00001966"/>
    </source>
</evidence>
<evidence type="ECO:0000259" key="14">
    <source>
        <dbReference type="SMART" id="SM00478"/>
    </source>
</evidence>
<feature type="compositionally biased region" description="Basic and acidic residues" evidence="13">
    <location>
        <begin position="379"/>
        <end position="390"/>
    </location>
</feature>
<evidence type="ECO:0000256" key="5">
    <source>
        <dbReference type="ARBA" id="ARBA00022801"/>
    </source>
</evidence>
<feature type="region of interest" description="Disordered" evidence="13">
    <location>
        <begin position="289"/>
        <end position="319"/>
    </location>
</feature>
<keyword evidence="12" id="KW-0539">Nucleus</keyword>